<dbReference type="KEGG" id="apln:108734495"/>
<organism evidence="3 4">
    <name type="scientific">Agrilus planipennis</name>
    <name type="common">Emerald ash borer</name>
    <name type="synonym">Agrilus marcopoli</name>
    <dbReference type="NCBI Taxonomy" id="224129"/>
    <lineage>
        <taxon>Eukaryota</taxon>
        <taxon>Metazoa</taxon>
        <taxon>Ecdysozoa</taxon>
        <taxon>Arthropoda</taxon>
        <taxon>Hexapoda</taxon>
        <taxon>Insecta</taxon>
        <taxon>Pterygota</taxon>
        <taxon>Neoptera</taxon>
        <taxon>Endopterygota</taxon>
        <taxon>Coleoptera</taxon>
        <taxon>Polyphaga</taxon>
        <taxon>Elateriformia</taxon>
        <taxon>Buprestoidea</taxon>
        <taxon>Buprestidae</taxon>
        <taxon>Agrilinae</taxon>
        <taxon>Agrilus</taxon>
    </lineage>
</organism>
<dbReference type="Proteomes" id="UP000192223">
    <property type="component" value="Unplaced"/>
</dbReference>
<dbReference type="GO" id="GO:0016020">
    <property type="term" value="C:membrane"/>
    <property type="evidence" value="ECO:0007669"/>
    <property type="project" value="TreeGrafter"/>
</dbReference>
<feature type="transmembrane region" description="Helical" evidence="1">
    <location>
        <begin position="187"/>
        <end position="206"/>
    </location>
</feature>
<proteinExistence type="predicted"/>
<accession>A0A1W4WNH4</accession>
<keyword evidence="1" id="KW-0472">Membrane</keyword>
<reference evidence="4" key="1">
    <citation type="submission" date="2025-08" db="UniProtKB">
        <authorList>
            <consortium name="RefSeq"/>
        </authorList>
    </citation>
    <scope>IDENTIFICATION</scope>
    <source>
        <tissue evidence="4">Entire body</tissue>
    </source>
</reference>
<dbReference type="RefSeq" id="XP_018321585.1">
    <property type="nucleotide sequence ID" value="XM_018466083.1"/>
</dbReference>
<dbReference type="PANTHER" id="PTHR21879:SF6">
    <property type="entry name" value="OSIRIS 19, ISOFORM A"/>
    <property type="match status" value="1"/>
</dbReference>
<dbReference type="Pfam" id="PF07898">
    <property type="entry name" value="DUF1676"/>
    <property type="match status" value="1"/>
</dbReference>
<dbReference type="GeneID" id="108734495"/>
<dbReference type="AlphaFoldDB" id="A0A1W4WNH4"/>
<dbReference type="InterPro" id="IPR012464">
    <property type="entry name" value="DUF1676"/>
</dbReference>
<feature type="chain" id="PRO_5010726342" evidence="2">
    <location>
        <begin position="20"/>
        <end position="255"/>
    </location>
</feature>
<protein>
    <submittedName>
        <fullName evidence="4">Uncharacterized protein LOC108734495</fullName>
    </submittedName>
</protein>
<dbReference type="OrthoDB" id="6622845at2759"/>
<evidence type="ECO:0000256" key="1">
    <source>
        <dbReference type="SAM" id="Phobius"/>
    </source>
</evidence>
<dbReference type="PANTHER" id="PTHR21879">
    <property type="entry name" value="FI03362P-RELATED-RELATED"/>
    <property type="match status" value="1"/>
</dbReference>
<evidence type="ECO:0000313" key="4">
    <source>
        <dbReference type="RefSeq" id="XP_018321585.1"/>
    </source>
</evidence>
<feature type="transmembrane region" description="Helical" evidence="1">
    <location>
        <begin position="157"/>
        <end position="180"/>
    </location>
</feature>
<keyword evidence="1" id="KW-0812">Transmembrane</keyword>
<dbReference type="STRING" id="224129.A0A1W4WNH4"/>
<evidence type="ECO:0000256" key="2">
    <source>
        <dbReference type="SAM" id="SignalP"/>
    </source>
</evidence>
<evidence type="ECO:0000313" key="3">
    <source>
        <dbReference type="Proteomes" id="UP000192223"/>
    </source>
</evidence>
<gene>
    <name evidence="4" type="primary">LOC108734495</name>
</gene>
<keyword evidence="2" id="KW-0732">Signal</keyword>
<dbReference type="InParanoid" id="A0A1W4WNH4"/>
<sequence>MAFFKSCLAVALIASVAYGSPAPKPAFWKGWSLDNIEEMRAMCASDDDAIACLKYKFLSFVDNMFKKDSLQLSDSVEINRNSFRANEVSARSESSVEDLVESYIQSHDVTFKLPGSAITVEGRNLDNEVLNFKVNFSGESEVGEARKKVKKSKLKKIIVPILVFILLKAMTLIPLALGALGLKAWNALQLSFFSFVISVALAVFQLCKKIAADSAPPQISAHGPWESAHLAARSFEEKTPVNEEEAQKLAYASYL</sequence>
<dbReference type="FunCoup" id="A0A1W4WNH4">
    <property type="interactions" value="40"/>
</dbReference>
<name>A0A1W4WNH4_AGRPL</name>
<feature type="signal peptide" evidence="2">
    <location>
        <begin position="1"/>
        <end position="19"/>
    </location>
</feature>
<keyword evidence="3" id="KW-1185">Reference proteome</keyword>
<dbReference type="CTD" id="40776"/>
<keyword evidence="1" id="KW-1133">Transmembrane helix</keyword>